<gene>
    <name evidence="5" type="primary">ylbL</name>
    <name evidence="5" type="ORF">MACH08_16740</name>
</gene>
<feature type="domain" description="PDZ" evidence="3">
    <location>
        <begin position="101"/>
        <end position="187"/>
    </location>
</feature>
<evidence type="ECO:0000313" key="6">
    <source>
        <dbReference type="Proteomes" id="UP001275436"/>
    </source>
</evidence>
<dbReference type="Gene3D" id="2.30.42.10">
    <property type="match status" value="1"/>
</dbReference>
<dbReference type="SUPFAM" id="SSF50156">
    <property type="entry name" value="PDZ domain-like"/>
    <property type="match status" value="1"/>
</dbReference>
<dbReference type="InterPro" id="IPR036034">
    <property type="entry name" value="PDZ_sf"/>
</dbReference>
<sequence>MRLSKKNIAIFIVLFIGIYLFGTYKMPYYIQKPGGADALNPIVEVEDGFESTGDMHLVTVSGMQATPLFYIFAKIMPHQEILPIDQVFPEGMSQDDYMHAQLQVMESSQEAATVVAYEAAGGSIDISYEGVYVVSVVEDMPAEEILQAGDRIIGIDGRDIKESQDLINYIDTLTAGDTVTVEIIRDDENLSEEIQLQQFSDNDEKIGLGISLVTDRDVTVEPKVNFTSGNIGGPSAGLMFSLEIYDQLTEEDITKGKQIGGTGEVDYDGNIYRIGGIDKKVVASDKEGVDVFFAPNENGSEESNYQVAVDTAEEIGSTMEIVPVDTFEDALEYLQQMN</sequence>
<dbReference type="RefSeq" id="WP_017796571.1">
    <property type="nucleotide sequence ID" value="NZ_BSKO01000001.1"/>
</dbReference>
<evidence type="ECO:0000256" key="1">
    <source>
        <dbReference type="PROSITE-ProRule" id="PRU01122"/>
    </source>
</evidence>
<dbReference type="Gene3D" id="3.30.230.10">
    <property type="match status" value="1"/>
</dbReference>
<dbReference type="SMART" id="SM00228">
    <property type="entry name" value="PDZ"/>
    <property type="match status" value="1"/>
</dbReference>
<proteinExistence type="inferred from homology"/>
<keyword evidence="6" id="KW-1185">Reference proteome</keyword>
<accession>A0ABQ5TLA0</accession>
<dbReference type="Pfam" id="PF05362">
    <property type="entry name" value="Lon_C"/>
    <property type="match status" value="1"/>
</dbReference>
<evidence type="ECO:0000259" key="4">
    <source>
        <dbReference type="PROSITE" id="PS51786"/>
    </source>
</evidence>
<name>A0ABQ5TLA0_9BACI</name>
<keyword evidence="1" id="KW-0645">Protease</keyword>
<feature type="active site" evidence="1">
    <location>
        <position position="235"/>
    </location>
</feature>
<comment type="catalytic activity">
    <reaction evidence="1">
        <text>Hydrolysis of proteins in presence of ATP.</text>
        <dbReference type="EC" id="3.4.21.53"/>
    </reaction>
</comment>
<dbReference type="InterPro" id="IPR014721">
    <property type="entry name" value="Ribsml_uS5_D2-typ_fold_subgr"/>
</dbReference>
<dbReference type="PROSITE" id="PS50106">
    <property type="entry name" value="PDZ"/>
    <property type="match status" value="1"/>
</dbReference>
<keyword evidence="2" id="KW-0472">Membrane</keyword>
<dbReference type="PANTHER" id="PTHR10046">
    <property type="entry name" value="ATP DEPENDENT LON PROTEASE FAMILY MEMBER"/>
    <property type="match status" value="1"/>
</dbReference>
<keyword evidence="2" id="KW-0812">Transmembrane</keyword>
<protein>
    <recommendedName>
        <fullName evidence="1">endopeptidase La</fullName>
        <ecNumber evidence="1">3.4.21.53</ecNumber>
    </recommendedName>
</protein>
<dbReference type="Proteomes" id="UP001275436">
    <property type="component" value="Unassembled WGS sequence"/>
</dbReference>
<dbReference type="PROSITE" id="PS51786">
    <property type="entry name" value="LON_PROTEOLYTIC"/>
    <property type="match status" value="1"/>
</dbReference>
<evidence type="ECO:0000313" key="5">
    <source>
        <dbReference type="EMBL" id="GLO65890.1"/>
    </source>
</evidence>
<dbReference type="InterPro" id="IPR008269">
    <property type="entry name" value="Lon_proteolytic"/>
</dbReference>
<keyword evidence="2" id="KW-1133">Transmembrane helix</keyword>
<dbReference type="InterPro" id="IPR001478">
    <property type="entry name" value="PDZ"/>
</dbReference>
<dbReference type="InterPro" id="IPR020568">
    <property type="entry name" value="Ribosomal_Su5_D2-typ_SF"/>
</dbReference>
<dbReference type="NCBIfam" id="NF041438">
    <property type="entry name" value="SepM_fam_S16"/>
    <property type="match status" value="1"/>
</dbReference>
<organism evidence="5 6">
    <name type="scientific">Oceanobacillus kimchii</name>
    <dbReference type="NCBI Taxonomy" id="746691"/>
    <lineage>
        <taxon>Bacteria</taxon>
        <taxon>Bacillati</taxon>
        <taxon>Bacillota</taxon>
        <taxon>Bacilli</taxon>
        <taxon>Bacillales</taxon>
        <taxon>Bacillaceae</taxon>
        <taxon>Oceanobacillus</taxon>
    </lineage>
</organism>
<feature type="active site" evidence="1">
    <location>
        <position position="280"/>
    </location>
</feature>
<feature type="transmembrane region" description="Helical" evidence="2">
    <location>
        <begin position="7"/>
        <end position="24"/>
    </location>
</feature>
<comment type="similarity">
    <text evidence="1">Belongs to the peptidase S16 family.</text>
</comment>
<dbReference type="SUPFAM" id="SSF54211">
    <property type="entry name" value="Ribosomal protein S5 domain 2-like"/>
    <property type="match status" value="1"/>
</dbReference>
<evidence type="ECO:0000256" key="2">
    <source>
        <dbReference type="SAM" id="Phobius"/>
    </source>
</evidence>
<dbReference type="EC" id="3.4.21.53" evidence="1"/>
<keyword evidence="1" id="KW-0720">Serine protease</keyword>
<dbReference type="EMBL" id="BSKO01000001">
    <property type="protein sequence ID" value="GLO65890.1"/>
    <property type="molecule type" value="Genomic_DNA"/>
</dbReference>
<dbReference type="Pfam" id="PF13180">
    <property type="entry name" value="PDZ_2"/>
    <property type="match status" value="1"/>
</dbReference>
<dbReference type="InterPro" id="IPR027065">
    <property type="entry name" value="Lon_Prtase"/>
</dbReference>
<evidence type="ECO:0000259" key="3">
    <source>
        <dbReference type="PROSITE" id="PS50106"/>
    </source>
</evidence>
<feature type="domain" description="Lon proteolytic" evidence="4">
    <location>
        <begin position="227"/>
        <end position="337"/>
    </location>
</feature>
<reference evidence="5 6" key="1">
    <citation type="submission" date="2023-02" db="EMBL/GenBank/DDBJ databases">
        <title>Oceanobacillus kimchii IFOP_LL358 isolated form Alexandrium catenella lab strain.</title>
        <authorList>
            <person name="Gajardo G."/>
            <person name="Ueki S."/>
            <person name="Maruyama F."/>
        </authorList>
    </citation>
    <scope>NUCLEOTIDE SEQUENCE [LARGE SCALE GENOMIC DNA]</scope>
    <source>
        <strain evidence="5 6">IFOP_LL358</strain>
    </source>
</reference>
<keyword evidence="1" id="KW-0378">Hydrolase</keyword>
<comment type="caution">
    <text evidence="5">The sequence shown here is derived from an EMBL/GenBank/DDBJ whole genome shotgun (WGS) entry which is preliminary data.</text>
</comment>